<evidence type="ECO:0000259" key="9">
    <source>
        <dbReference type="PROSITE" id="PS50041"/>
    </source>
</evidence>
<keyword evidence="6" id="KW-1015">Disulfide bond</keyword>
<dbReference type="Pfam" id="PF00059">
    <property type="entry name" value="Lectin_C"/>
    <property type="match status" value="1"/>
</dbReference>
<dbReference type="FunFam" id="3.10.100.10:FF:000041">
    <property type="entry name" value="Asialoglycoprotein receptor 1"/>
    <property type="match status" value="1"/>
</dbReference>
<dbReference type="SMART" id="SM00034">
    <property type="entry name" value="CLECT"/>
    <property type="match status" value="1"/>
</dbReference>
<comment type="subcellular location">
    <subcellularLocation>
        <location evidence="1">Membrane</location>
        <topology evidence="1">Single-pass type II membrane protein</topology>
    </subcellularLocation>
</comment>
<dbReference type="InterPro" id="IPR018378">
    <property type="entry name" value="C-type_lectin_CS"/>
</dbReference>
<feature type="region of interest" description="Disordered" evidence="8">
    <location>
        <begin position="19"/>
        <end position="39"/>
    </location>
</feature>
<evidence type="ECO:0000256" key="7">
    <source>
        <dbReference type="ARBA" id="ARBA00023180"/>
    </source>
</evidence>
<evidence type="ECO:0000313" key="10">
    <source>
        <dbReference type="Ensembl" id="ENSEASP00005056547.1"/>
    </source>
</evidence>
<dbReference type="Pfam" id="PF03954">
    <property type="entry name" value="Lectin_N"/>
    <property type="match status" value="1"/>
</dbReference>
<dbReference type="PANTHER" id="PTHR22803">
    <property type="entry name" value="MANNOSE, PHOSPHOLIPASE, LECTIN RECEPTOR RELATED"/>
    <property type="match status" value="1"/>
</dbReference>
<dbReference type="InterPro" id="IPR001304">
    <property type="entry name" value="C-type_lectin-like"/>
</dbReference>
<reference evidence="10" key="2">
    <citation type="submission" date="2025-08" db="UniProtKB">
        <authorList>
            <consortium name="Ensembl"/>
        </authorList>
    </citation>
    <scope>IDENTIFICATION</scope>
</reference>
<name>A0A9L0K2I0_EQUAS</name>
<dbReference type="Proteomes" id="UP000694387">
    <property type="component" value="Chromosome 13"/>
</dbReference>
<keyword evidence="7" id="KW-0325">Glycoprotein</keyword>
<dbReference type="GO" id="GO:0030246">
    <property type="term" value="F:carbohydrate binding"/>
    <property type="evidence" value="ECO:0007669"/>
    <property type="project" value="UniProtKB-KW"/>
</dbReference>
<dbReference type="PROSITE" id="PS00615">
    <property type="entry name" value="C_TYPE_LECTIN_1"/>
    <property type="match status" value="1"/>
</dbReference>
<dbReference type="InterPro" id="IPR033989">
    <property type="entry name" value="CD209-like_CTLD"/>
</dbReference>
<dbReference type="PROSITE" id="PS50041">
    <property type="entry name" value="C_TYPE_LECTIN_2"/>
    <property type="match status" value="1"/>
</dbReference>
<keyword evidence="3" id="KW-0430">Lectin</keyword>
<evidence type="ECO:0000256" key="4">
    <source>
        <dbReference type="ARBA" id="ARBA00022989"/>
    </source>
</evidence>
<evidence type="ECO:0000256" key="2">
    <source>
        <dbReference type="ARBA" id="ARBA00022692"/>
    </source>
</evidence>
<reference evidence="10 11" key="1">
    <citation type="journal article" date="2020" name="Nat. Commun.">
        <title>Donkey genomes provide new insights into domestication and selection for coat color.</title>
        <authorList>
            <person name="Wang"/>
            <person name="C."/>
            <person name="Li"/>
            <person name="H."/>
            <person name="Guo"/>
            <person name="Y."/>
            <person name="Huang"/>
            <person name="J."/>
            <person name="Sun"/>
            <person name="Y."/>
            <person name="Min"/>
            <person name="J."/>
            <person name="Wang"/>
            <person name="J."/>
            <person name="Fang"/>
            <person name="X."/>
            <person name="Zhao"/>
            <person name="Z."/>
            <person name="Wang"/>
            <person name="S."/>
            <person name="Zhang"/>
            <person name="Y."/>
            <person name="Liu"/>
            <person name="Q."/>
            <person name="Jiang"/>
            <person name="Q."/>
            <person name="Wang"/>
            <person name="X."/>
            <person name="Guo"/>
            <person name="Y."/>
            <person name="Yang"/>
            <person name="C."/>
            <person name="Wang"/>
            <person name="Y."/>
            <person name="Tian"/>
            <person name="F."/>
            <person name="Zhuang"/>
            <person name="G."/>
            <person name="Fan"/>
            <person name="Y."/>
            <person name="Gao"/>
            <person name="Q."/>
            <person name="Li"/>
            <person name="Y."/>
            <person name="Ju"/>
            <person name="Z."/>
            <person name="Li"/>
            <person name="J."/>
            <person name="Li"/>
            <person name="R."/>
            <person name="Hou"/>
            <person name="M."/>
            <person name="Yang"/>
            <person name="G."/>
            <person name="Liu"/>
            <person name="G."/>
            <person name="Liu"/>
            <person name="W."/>
            <person name="Guo"/>
            <person name="J."/>
            <person name="Pan"/>
            <person name="S."/>
            <person name="Fan"/>
            <person name="G."/>
            <person name="Zhang"/>
            <person name="W."/>
            <person name="Zhang"/>
            <person name="R."/>
            <person name="Yu"/>
            <person name="J."/>
            <person name="Zhang"/>
            <person name="X."/>
            <person name="Yin"/>
            <person name="Q."/>
            <person name="Ji"/>
            <person name="C."/>
            <person name="Jin"/>
            <person name="Y."/>
            <person name="Yue"/>
            <person name="G."/>
            <person name="Liu"/>
            <person name="M."/>
            <person name="Xu"/>
            <person name="J."/>
            <person name="Liu"/>
            <person name="S."/>
            <person name="Jordana"/>
            <person name="J."/>
            <person name="Noce"/>
            <person name="A."/>
            <person name="Amills"/>
            <person name="M."/>
            <person name="Wu"/>
            <person name="D.D."/>
            <person name="Li"/>
            <person name="S."/>
            <person name="Zhou"/>
            <person name="X. and Zhong"/>
            <person name="J."/>
        </authorList>
    </citation>
    <scope>NUCLEOTIDE SEQUENCE [LARGE SCALE GENOMIC DNA]</scope>
</reference>
<evidence type="ECO:0000256" key="3">
    <source>
        <dbReference type="ARBA" id="ARBA00022734"/>
    </source>
</evidence>
<evidence type="ECO:0000256" key="1">
    <source>
        <dbReference type="ARBA" id="ARBA00004606"/>
    </source>
</evidence>
<organism evidence="10 11">
    <name type="scientific">Equus asinus</name>
    <name type="common">Donkey</name>
    <name type="synonym">Equus africanus asinus</name>
    <dbReference type="NCBI Taxonomy" id="9793"/>
    <lineage>
        <taxon>Eukaryota</taxon>
        <taxon>Metazoa</taxon>
        <taxon>Chordata</taxon>
        <taxon>Craniata</taxon>
        <taxon>Vertebrata</taxon>
        <taxon>Euteleostomi</taxon>
        <taxon>Mammalia</taxon>
        <taxon>Eutheria</taxon>
        <taxon>Laurasiatheria</taxon>
        <taxon>Perissodactyla</taxon>
        <taxon>Equidae</taxon>
        <taxon>Equus</taxon>
    </lineage>
</organism>
<evidence type="ECO:0000256" key="6">
    <source>
        <dbReference type="ARBA" id="ARBA00023157"/>
    </source>
</evidence>
<evidence type="ECO:0000256" key="5">
    <source>
        <dbReference type="ARBA" id="ARBA00023136"/>
    </source>
</evidence>
<keyword evidence="2" id="KW-0812">Transmembrane</keyword>
<sequence>MKLLGDGSGQCPLMEEGATREERMKGTPPHPSSQGCISASGSNLRGLKSGYSAFSLCIQPKRSGIHGERKKTPSLAPLRGELTPQLAAHSMSLLRFTDWVLKALRRATSSPATLSTPLLWNPPPPALPGPQPPAAGGCLCDRIPEWVPRGWAGKGAMLRGTVVEGELVAVMVNAAPSFGSIPTGSCPDSKLQEELQALRKTFSNFTVSTEAEVKALSVQGEEGWGWGWEAAEGWRRWDTEQVSPPGGGVGRKMKSLESQLEKQQQELSEDHSSLLLHVKQFVSDLRSLSCQMAILQGNGSERTCCPVNWLEHEGSCYWFSRSGKPWPEANKYCQLENAHLVVVGSWDEQKFVQHHMGPVHTWMGLTDQNGPWKWVDGTDYETGFKNWRPEQPDDWYGHGLGGGEDCAHFTEDGRWNDDVCQRPYRWVCETELNRDS</sequence>
<keyword evidence="4" id="KW-1133">Transmembrane helix</keyword>
<keyword evidence="11" id="KW-1185">Reference proteome</keyword>
<protein>
    <submittedName>
        <fullName evidence="10">Asialoglycoprotein receptor 1</fullName>
    </submittedName>
</protein>
<evidence type="ECO:0000256" key="8">
    <source>
        <dbReference type="SAM" id="MobiDB-lite"/>
    </source>
</evidence>
<gene>
    <name evidence="10" type="primary">ASGR1</name>
</gene>
<dbReference type="InterPro" id="IPR050111">
    <property type="entry name" value="C-type_lectin/snaclec_domain"/>
</dbReference>
<accession>A0A9L0K2I0</accession>
<dbReference type="Gene3D" id="3.10.100.10">
    <property type="entry name" value="Mannose-Binding Protein A, subunit A"/>
    <property type="match status" value="1"/>
</dbReference>
<proteinExistence type="predicted"/>
<dbReference type="GeneTree" id="ENSGT00940000161727"/>
<reference evidence="10" key="3">
    <citation type="submission" date="2025-09" db="UniProtKB">
        <authorList>
            <consortium name="Ensembl"/>
        </authorList>
    </citation>
    <scope>IDENTIFICATION</scope>
</reference>
<dbReference type="InterPro" id="IPR016187">
    <property type="entry name" value="CTDL_fold"/>
</dbReference>
<dbReference type="AlphaFoldDB" id="A0A9L0K2I0"/>
<feature type="domain" description="C-type lectin" evidence="9">
    <location>
        <begin position="312"/>
        <end position="429"/>
    </location>
</feature>
<dbReference type="InterPro" id="IPR016186">
    <property type="entry name" value="C-type_lectin-like/link_sf"/>
</dbReference>
<dbReference type="Ensembl" id="ENSEAST00005067340.1">
    <property type="protein sequence ID" value="ENSEASP00005056547.1"/>
    <property type="gene ID" value="ENSEASG00005033101.1"/>
</dbReference>
<dbReference type="CDD" id="cd03590">
    <property type="entry name" value="CLECT_DC-SIGN_like"/>
    <property type="match status" value="1"/>
</dbReference>
<keyword evidence="5" id="KW-0472">Membrane</keyword>
<evidence type="ECO:0000313" key="11">
    <source>
        <dbReference type="Proteomes" id="UP000694387"/>
    </source>
</evidence>
<dbReference type="SUPFAM" id="SSF56436">
    <property type="entry name" value="C-type lectin-like"/>
    <property type="match status" value="1"/>
</dbReference>
<dbReference type="GO" id="GO:0016020">
    <property type="term" value="C:membrane"/>
    <property type="evidence" value="ECO:0007669"/>
    <property type="project" value="UniProtKB-SubCell"/>
</dbReference>